<evidence type="ECO:0000313" key="2">
    <source>
        <dbReference type="EMBL" id="KAA1164390.1"/>
    </source>
</evidence>
<reference evidence="3 4" key="1">
    <citation type="submission" date="2014-04" db="EMBL/GenBank/DDBJ databases">
        <title>Pseudoalteromonas galatheae sp. nov., isolated from a deep-sea polychaete near Canal Concepcion, Chile.</title>
        <authorList>
            <person name="Machado H.R."/>
            <person name="Gram L."/>
            <person name="Vynne N.G."/>
        </authorList>
    </citation>
    <scope>NUCLEOTIDE SEQUENCE [LARGE SCALE GENOMIC DNA]</scope>
    <source>
        <strain evidence="3 4">KMM216</strain>
    </source>
</reference>
<dbReference type="EMBL" id="JJNZ01000053">
    <property type="protein sequence ID" value="KDC49853.1"/>
    <property type="molecule type" value="Genomic_DNA"/>
</dbReference>
<feature type="chain" id="PRO_5044479386" evidence="1">
    <location>
        <begin position="26"/>
        <end position="415"/>
    </location>
</feature>
<dbReference type="AlphaFoldDB" id="A0AB73BKU3"/>
<dbReference type="EMBL" id="SEUK01000038">
    <property type="protein sequence ID" value="KAA1164390.1"/>
    <property type="molecule type" value="Genomic_DNA"/>
</dbReference>
<reference evidence="2 5" key="2">
    <citation type="submission" date="2019-01" db="EMBL/GenBank/DDBJ databases">
        <title>Genome sequences of marine Pseudoalteromonas species.</title>
        <authorList>
            <person name="Boraston A.B."/>
            <person name="Hehemann J.-H."/>
            <person name="Vickers C.J."/>
            <person name="Salama-Alber O."/>
            <person name="Abe K."/>
            <person name="Hettle A.J."/>
        </authorList>
    </citation>
    <scope>NUCLEOTIDE SEQUENCE [LARGE SCALE GENOMIC DNA]</scope>
    <source>
        <strain evidence="2 5">PS42</strain>
    </source>
</reference>
<proteinExistence type="predicted"/>
<organism evidence="2 5">
    <name type="scientific">Pseudoalteromonas fuliginea</name>
    <dbReference type="NCBI Taxonomy" id="1872678"/>
    <lineage>
        <taxon>Bacteria</taxon>
        <taxon>Pseudomonadati</taxon>
        <taxon>Pseudomonadota</taxon>
        <taxon>Gammaproteobacteria</taxon>
        <taxon>Alteromonadales</taxon>
        <taxon>Pseudoalteromonadaceae</taxon>
        <taxon>Pseudoalteromonas</taxon>
    </lineage>
</organism>
<evidence type="ECO:0000313" key="4">
    <source>
        <dbReference type="Proteomes" id="UP000027154"/>
    </source>
</evidence>
<protein>
    <submittedName>
        <fullName evidence="2">Internalin</fullName>
    </submittedName>
</protein>
<evidence type="ECO:0000256" key="1">
    <source>
        <dbReference type="SAM" id="SignalP"/>
    </source>
</evidence>
<evidence type="ECO:0000313" key="5">
    <source>
        <dbReference type="Proteomes" id="UP000324162"/>
    </source>
</evidence>
<feature type="signal peptide" evidence="1">
    <location>
        <begin position="1"/>
        <end position="25"/>
    </location>
</feature>
<name>A0AB73BKU3_9GAMM</name>
<dbReference type="Proteomes" id="UP000324162">
    <property type="component" value="Unassembled WGS sequence"/>
</dbReference>
<dbReference type="Proteomes" id="UP000027154">
    <property type="component" value="Unassembled WGS sequence"/>
</dbReference>
<evidence type="ECO:0000313" key="3">
    <source>
        <dbReference type="EMBL" id="KDC49853.1"/>
    </source>
</evidence>
<gene>
    <name evidence="3" type="ORF">DC53_14790</name>
    <name evidence="2" type="ORF">EU508_02355</name>
</gene>
<accession>A0AB73BKU3</accession>
<comment type="caution">
    <text evidence="2">The sequence shown here is derived from an EMBL/GenBank/DDBJ whole genome shotgun (WGS) entry which is preliminary data.</text>
</comment>
<dbReference type="RefSeq" id="WP_033030905.1">
    <property type="nucleotide sequence ID" value="NZ_JJNZ01000053.1"/>
</dbReference>
<sequence length="415" mass="46069">MKFTYSPLARAMGVAVFFACSFSTAAEQIGNFNFATQASNSDLDSVTLGTAYHSEKEGFYALQSVLGQVDETYGNTEMDFVVGVDMSYSQLSSMLDGNLGAALDVPVIKVGVGASYAKQNTADNYTGTYTLFLSLKPKKRLLVADPQTGFKPTQAALDLANANPGDKFNNIGNEFVSAIEYGSQVMINLKFQYKNDEDKVKWGGQLGVDWAGKVNVSGKLQKVDEDVKRNIKITVSALQFGGDPIELLKVIPNQLVNCTMENPTPCFDVFKNSIDYIKTNYVAQFDTLDKYNVGRVLTQSYTDSGPSLSPLVPDDVYPAKSILTKLALKNMSDDWVQAILDNRRADNVLNYYASELNNSHRTALETIRDNSLFNSFILADAVDFCKRNPIGNYCRDRELQTRGRVHQYDRKWLEL</sequence>
<keyword evidence="1" id="KW-0732">Signal</keyword>